<name>A0AAV7KW52_PLEWA</name>
<dbReference type="AlphaFoldDB" id="A0AAV7KW52"/>
<organism evidence="1 2">
    <name type="scientific">Pleurodeles waltl</name>
    <name type="common">Iberian ribbed newt</name>
    <dbReference type="NCBI Taxonomy" id="8319"/>
    <lineage>
        <taxon>Eukaryota</taxon>
        <taxon>Metazoa</taxon>
        <taxon>Chordata</taxon>
        <taxon>Craniata</taxon>
        <taxon>Vertebrata</taxon>
        <taxon>Euteleostomi</taxon>
        <taxon>Amphibia</taxon>
        <taxon>Batrachia</taxon>
        <taxon>Caudata</taxon>
        <taxon>Salamandroidea</taxon>
        <taxon>Salamandridae</taxon>
        <taxon>Pleurodelinae</taxon>
        <taxon>Pleurodeles</taxon>
    </lineage>
</organism>
<protein>
    <submittedName>
        <fullName evidence="1">Uncharacterized protein</fullName>
    </submittedName>
</protein>
<sequence>MASDKRVPGLDIAPMSELDHIQGVRLASWVNTMAVLALWDLKECQRDARESQRTNDSMLSIIEIIDFCRSYSSELGKHRVDLATSSEGGVQEQGLVA</sequence>
<dbReference type="EMBL" id="JANPWB010000016">
    <property type="protein sequence ID" value="KAJ1083472.1"/>
    <property type="molecule type" value="Genomic_DNA"/>
</dbReference>
<comment type="caution">
    <text evidence="1">The sequence shown here is derived from an EMBL/GenBank/DDBJ whole genome shotgun (WGS) entry which is preliminary data.</text>
</comment>
<dbReference type="Proteomes" id="UP001066276">
    <property type="component" value="Chromosome 12"/>
</dbReference>
<reference evidence="1" key="1">
    <citation type="journal article" date="2022" name="bioRxiv">
        <title>Sequencing and chromosome-scale assembly of the giantPleurodeles waltlgenome.</title>
        <authorList>
            <person name="Brown T."/>
            <person name="Elewa A."/>
            <person name="Iarovenko S."/>
            <person name="Subramanian E."/>
            <person name="Araus A.J."/>
            <person name="Petzold A."/>
            <person name="Susuki M."/>
            <person name="Suzuki K.-i.T."/>
            <person name="Hayashi T."/>
            <person name="Toyoda A."/>
            <person name="Oliveira C."/>
            <person name="Osipova E."/>
            <person name="Leigh N.D."/>
            <person name="Simon A."/>
            <person name="Yun M.H."/>
        </authorList>
    </citation>
    <scope>NUCLEOTIDE SEQUENCE</scope>
    <source>
        <strain evidence="1">20211129_DDA</strain>
        <tissue evidence="1">Liver</tissue>
    </source>
</reference>
<accession>A0AAV7KW52</accession>
<proteinExistence type="predicted"/>
<evidence type="ECO:0000313" key="1">
    <source>
        <dbReference type="EMBL" id="KAJ1083472.1"/>
    </source>
</evidence>
<gene>
    <name evidence="1" type="ORF">NDU88_003631</name>
</gene>
<keyword evidence="2" id="KW-1185">Reference proteome</keyword>
<evidence type="ECO:0000313" key="2">
    <source>
        <dbReference type="Proteomes" id="UP001066276"/>
    </source>
</evidence>